<dbReference type="CDD" id="cd00009">
    <property type="entry name" value="AAA"/>
    <property type="match status" value="1"/>
</dbReference>
<keyword evidence="5" id="KW-0804">Transcription</keyword>
<dbReference type="SUPFAM" id="SSF159800">
    <property type="entry name" value="PrpR receptor domain-like"/>
    <property type="match status" value="1"/>
</dbReference>
<sequence>MERIVIIAPSKEFADTVRSVDQAKKFKLYSPTDHHDFSFKETVPLAKKEEAFGAEVLITRGGQATLLRKLLTIPVVEVKMTVLDILRIVHSLKNQYQKIGLVGVENIICDYRELGMYININIYPVFSYDQDLKVQINQAISDRVQYIVGDGMSVDYAKKMGIPGMKLMPSQTSVIEAIEQAENLVRARRQERTNTEQLRMTLETAQDGILLIDTDEKIVLLNKRAANFLKLDRQQSIGEKINGVGEELSKLIHKKQEFEEEVLEHPPFILSISMRKIMVVEELVGWVLSMQDVTKIQKLEQKIRKKLKLQGFEAKHGINEIIAHSSVMKNLIQKIKYFSQTESTILLLGETGTGKELIAQSIHNNSNRKNNPFVPINCGALSDTLLESELFGYEGGAFTGANRNGKAGIFELAHTGTIFLDEIGEIPLALQSRLLRVIQEREIMRIGGSAIIPIDVRIIAATHRNLISDVKSGKFRADLFYRLNVLTLRIPPLRERQEDLPALIEFLLFKICNHYHFDPIKLPNDMLPKLAAYPWPGNIRELENLLERVTVLFHSDIPKAIVLQEVEEEISKNQSVMQDESNDRTPFSYQTQTLQQIENDVIDLRLQHFNGNKERTAQSLGMSRATLWRKLNDIKNHNKN</sequence>
<dbReference type="PROSITE" id="PS50112">
    <property type="entry name" value="PAS"/>
    <property type="match status" value="1"/>
</dbReference>
<dbReference type="Gene3D" id="3.40.50.10660">
    <property type="entry name" value="PrpR receptor domain-like"/>
    <property type="match status" value="1"/>
</dbReference>
<feature type="domain" description="PAS" evidence="7">
    <location>
        <begin position="194"/>
        <end position="253"/>
    </location>
</feature>
<dbReference type="FunFam" id="3.40.50.300:FF:000006">
    <property type="entry name" value="DNA-binding transcriptional regulator NtrC"/>
    <property type="match status" value="1"/>
</dbReference>
<feature type="domain" description="Sigma-54 factor interaction" evidence="6">
    <location>
        <begin position="321"/>
        <end position="551"/>
    </location>
</feature>
<dbReference type="SUPFAM" id="SSF52540">
    <property type="entry name" value="P-loop containing nucleoside triphosphate hydrolases"/>
    <property type="match status" value="1"/>
</dbReference>
<dbReference type="InterPro" id="IPR058031">
    <property type="entry name" value="AAA_lid_NorR"/>
</dbReference>
<dbReference type="STRING" id="269670.SAMN02982927_02658"/>
<dbReference type="InterPro" id="IPR010524">
    <property type="entry name" value="Sig_transdc_resp-reg_PrpR_N"/>
</dbReference>
<dbReference type="InterPro" id="IPR035965">
    <property type="entry name" value="PAS-like_dom_sf"/>
</dbReference>
<keyword evidence="1" id="KW-0547">Nucleotide-binding</keyword>
<dbReference type="InterPro" id="IPR013767">
    <property type="entry name" value="PAS_fold"/>
</dbReference>
<dbReference type="Pfam" id="PF06506">
    <property type="entry name" value="PrpR_N"/>
    <property type="match status" value="1"/>
</dbReference>
<dbReference type="PROSITE" id="PS00688">
    <property type="entry name" value="SIGMA54_INTERACT_3"/>
    <property type="match status" value="1"/>
</dbReference>
<protein>
    <submittedName>
        <fullName evidence="8">Transcriptional regulator containing PAS, AAA-type ATPase, and DNA-binding Fis domains</fullName>
    </submittedName>
</protein>
<dbReference type="Pfam" id="PF00989">
    <property type="entry name" value="PAS"/>
    <property type="match status" value="1"/>
</dbReference>
<dbReference type="SUPFAM" id="SSF46689">
    <property type="entry name" value="Homeodomain-like"/>
    <property type="match status" value="1"/>
</dbReference>
<dbReference type="Proteomes" id="UP000198752">
    <property type="component" value="Unassembled WGS sequence"/>
</dbReference>
<evidence type="ECO:0000259" key="7">
    <source>
        <dbReference type="PROSITE" id="PS50112"/>
    </source>
</evidence>
<evidence type="ECO:0000256" key="1">
    <source>
        <dbReference type="ARBA" id="ARBA00022741"/>
    </source>
</evidence>
<dbReference type="InterPro" id="IPR025944">
    <property type="entry name" value="Sigma_54_int_dom_CS"/>
</dbReference>
<dbReference type="Pfam" id="PF25601">
    <property type="entry name" value="AAA_lid_14"/>
    <property type="match status" value="1"/>
</dbReference>
<accession>A0A1I2UE17</accession>
<dbReference type="InterPro" id="IPR009057">
    <property type="entry name" value="Homeodomain-like_sf"/>
</dbReference>
<evidence type="ECO:0000256" key="3">
    <source>
        <dbReference type="ARBA" id="ARBA00023015"/>
    </source>
</evidence>
<name>A0A1I2UE17_9BACL</name>
<dbReference type="AlphaFoldDB" id="A0A1I2UE17"/>
<dbReference type="GO" id="GO:0000156">
    <property type="term" value="F:phosphorelay response regulator activity"/>
    <property type="evidence" value="ECO:0007669"/>
    <property type="project" value="InterPro"/>
</dbReference>
<dbReference type="Pfam" id="PF02954">
    <property type="entry name" value="HTH_8"/>
    <property type="match status" value="1"/>
</dbReference>
<dbReference type="GO" id="GO:0005524">
    <property type="term" value="F:ATP binding"/>
    <property type="evidence" value="ECO:0007669"/>
    <property type="project" value="UniProtKB-KW"/>
</dbReference>
<dbReference type="InterPro" id="IPR000014">
    <property type="entry name" value="PAS"/>
</dbReference>
<keyword evidence="4 8" id="KW-0238">DNA-binding</keyword>
<dbReference type="InterPro" id="IPR002078">
    <property type="entry name" value="Sigma_54_int"/>
</dbReference>
<dbReference type="InterPro" id="IPR027417">
    <property type="entry name" value="P-loop_NTPase"/>
</dbReference>
<dbReference type="RefSeq" id="WP_093673741.1">
    <property type="nucleotide sequence ID" value="NZ_FOOY01000020.1"/>
</dbReference>
<evidence type="ECO:0000256" key="4">
    <source>
        <dbReference type="ARBA" id="ARBA00023125"/>
    </source>
</evidence>
<dbReference type="InterPro" id="IPR002197">
    <property type="entry name" value="HTH_Fis"/>
</dbReference>
<organism evidence="8 9">
    <name type="scientific">Sporolactobacillus nakayamae</name>
    <dbReference type="NCBI Taxonomy" id="269670"/>
    <lineage>
        <taxon>Bacteria</taxon>
        <taxon>Bacillati</taxon>
        <taxon>Bacillota</taxon>
        <taxon>Bacilli</taxon>
        <taxon>Bacillales</taxon>
        <taxon>Sporolactobacillaceae</taxon>
        <taxon>Sporolactobacillus</taxon>
    </lineage>
</organism>
<proteinExistence type="predicted"/>
<evidence type="ECO:0000313" key="9">
    <source>
        <dbReference type="Proteomes" id="UP000198752"/>
    </source>
</evidence>
<dbReference type="PROSITE" id="PS00676">
    <property type="entry name" value="SIGMA54_INTERACT_2"/>
    <property type="match status" value="1"/>
</dbReference>
<dbReference type="InterPro" id="IPR025943">
    <property type="entry name" value="Sigma_54_int_dom_ATP-bd_2"/>
</dbReference>
<dbReference type="SUPFAM" id="SSF55785">
    <property type="entry name" value="PYP-like sensor domain (PAS domain)"/>
    <property type="match status" value="1"/>
</dbReference>
<evidence type="ECO:0000256" key="2">
    <source>
        <dbReference type="ARBA" id="ARBA00022840"/>
    </source>
</evidence>
<keyword evidence="9" id="KW-1185">Reference proteome</keyword>
<dbReference type="Gene3D" id="3.30.450.20">
    <property type="entry name" value="PAS domain"/>
    <property type="match status" value="1"/>
</dbReference>
<dbReference type="Gene3D" id="3.40.50.2300">
    <property type="match status" value="1"/>
</dbReference>
<dbReference type="GO" id="GO:0006355">
    <property type="term" value="P:regulation of DNA-templated transcription"/>
    <property type="evidence" value="ECO:0007669"/>
    <property type="project" value="InterPro"/>
</dbReference>
<dbReference type="PANTHER" id="PTHR32071:SF57">
    <property type="entry name" value="C4-DICARBOXYLATE TRANSPORT TRANSCRIPTIONAL REGULATORY PROTEIN DCTD"/>
    <property type="match status" value="1"/>
</dbReference>
<dbReference type="InterPro" id="IPR025662">
    <property type="entry name" value="Sigma_54_int_dom_ATP-bd_1"/>
</dbReference>
<dbReference type="InterPro" id="IPR003593">
    <property type="entry name" value="AAA+_ATPase"/>
</dbReference>
<keyword evidence="3" id="KW-0805">Transcription regulation</keyword>
<gene>
    <name evidence="8" type="ORF">SAMN02982927_02658</name>
</gene>
<evidence type="ECO:0000259" key="6">
    <source>
        <dbReference type="PROSITE" id="PS50045"/>
    </source>
</evidence>
<dbReference type="EMBL" id="FOOY01000020">
    <property type="protein sequence ID" value="SFG75243.1"/>
    <property type="molecule type" value="Genomic_DNA"/>
</dbReference>
<dbReference type="GO" id="GO:0043565">
    <property type="term" value="F:sequence-specific DNA binding"/>
    <property type="evidence" value="ECO:0007669"/>
    <property type="project" value="InterPro"/>
</dbReference>
<dbReference type="OrthoDB" id="9762199at2"/>
<keyword evidence="2" id="KW-0067">ATP-binding</keyword>
<dbReference type="PANTHER" id="PTHR32071">
    <property type="entry name" value="TRANSCRIPTIONAL REGULATORY PROTEIN"/>
    <property type="match status" value="1"/>
</dbReference>
<dbReference type="Pfam" id="PF00158">
    <property type="entry name" value="Sigma54_activat"/>
    <property type="match status" value="1"/>
</dbReference>
<dbReference type="SMART" id="SM00382">
    <property type="entry name" value="AAA"/>
    <property type="match status" value="1"/>
</dbReference>
<dbReference type="Gene3D" id="1.10.10.60">
    <property type="entry name" value="Homeodomain-like"/>
    <property type="match status" value="1"/>
</dbReference>
<evidence type="ECO:0000256" key="5">
    <source>
        <dbReference type="ARBA" id="ARBA00023163"/>
    </source>
</evidence>
<dbReference type="PROSITE" id="PS00675">
    <property type="entry name" value="SIGMA54_INTERACT_1"/>
    <property type="match status" value="1"/>
</dbReference>
<dbReference type="SMART" id="SM00091">
    <property type="entry name" value="PAS"/>
    <property type="match status" value="1"/>
</dbReference>
<reference evidence="9" key="1">
    <citation type="submission" date="2016-10" db="EMBL/GenBank/DDBJ databases">
        <authorList>
            <person name="Varghese N."/>
            <person name="Submissions S."/>
        </authorList>
    </citation>
    <scope>NUCLEOTIDE SEQUENCE [LARGE SCALE GENOMIC DNA]</scope>
    <source>
        <strain evidence="9">ATCC 700379</strain>
    </source>
</reference>
<evidence type="ECO:0000313" key="8">
    <source>
        <dbReference type="EMBL" id="SFG75243.1"/>
    </source>
</evidence>
<dbReference type="Gene3D" id="1.10.8.60">
    <property type="match status" value="1"/>
</dbReference>
<dbReference type="PROSITE" id="PS50045">
    <property type="entry name" value="SIGMA54_INTERACT_4"/>
    <property type="match status" value="1"/>
</dbReference>
<dbReference type="Gene3D" id="3.40.50.300">
    <property type="entry name" value="P-loop containing nucleotide triphosphate hydrolases"/>
    <property type="match status" value="1"/>
</dbReference>